<evidence type="ECO:0000313" key="3">
    <source>
        <dbReference type="Proteomes" id="UP001451303"/>
    </source>
</evidence>
<protein>
    <recommendedName>
        <fullName evidence="4">Secreted protein</fullName>
    </recommendedName>
</protein>
<dbReference type="EMBL" id="JAVLET010000002">
    <property type="protein sequence ID" value="KAL0473718.1"/>
    <property type="molecule type" value="Genomic_DNA"/>
</dbReference>
<accession>A0ABR3DP91</accession>
<evidence type="ECO:0000256" key="1">
    <source>
        <dbReference type="SAM" id="SignalP"/>
    </source>
</evidence>
<feature type="chain" id="PRO_5047326805" description="Secreted protein" evidence="1">
    <location>
        <begin position="21"/>
        <end position="87"/>
    </location>
</feature>
<dbReference type="Proteomes" id="UP001451303">
    <property type="component" value="Unassembled WGS sequence"/>
</dbReference>
<keyword evidence="1" id="KW-0732">Signal</keyword>
<evidence type="ECO:0008006" key="4">
    <source>
        <dbReference type="Google" id="ProtNLM"/>
    </source>
</evidence>
<proteinExistence type="predicted"/>
<evidence type="ECO:0000313" key="2">
    <source>
        <dbReference type="EMBL" id="KAL0473718.1"/>
    </source>
</evidence>
<feature type="signal peptide" evidence="1">
    <location>
        <begin position="1"/>
        <end position="20"/>
    </location>
</feature>
<reference evidence="2 3" key="1">
    <citation type="submission" date="2023-09" db="EMBL/GenBank/DDBJ databases">
        <title>Multi-omics analysis of a traditional fermented food reveals byproduct-associated fungal strains for waste-to-food upcycling.</title>
        <authorList>
            <consortium name="Lawrence Berkeley National Laboratory"/>
            <person name="Rekdal V.M."/>
            <person name="Villalobos-Escobedo J.M."/>
            <person name="Rodriguez-Valeron N."/>
            <person name="Garcia M.O."/>
            <person name="Vasquez D.P."/>
            <person name="Damayanti I."/>
            <person name="Sorensen P.M."/>
            <person name="Baidoo E.E."/>
            <person name="De Carvalho A.C."/>
            <person name="Riley R."/>
            <person name="Lipzen A."/>
            <person name="He G."/>
            <person name="Yan M."/>
            <person name="Haridas S."/>
            <person name="Daum C."/>
            <person name="Yoshinaga Y."/>
            <person name="Ng V."/>
            <person name="Grigoriev I.V."/>
            <person name="Munk R."/>
            <person name="Nuraida L."/>
            <person name="Wijaya C.H."/>
            <person name="Morales P.-C."/>
            <person name="Keasling J.D."/>
        </authorList>
    </citation>
    <scope>NUCLEOTIDE SEQUENCE [LARGE SCALE GENOMIC DNA]</scope>
    <source>
        <strain evidence="2 3">FGSC 2613</strain>
    </source>
</reference>
<keyword evidence="3" id="KW-1185">Reference proteome</keyword>
<sequence>MSRCFFFFFFFSPNSSGALAAGKQGRRWCTAGAAAGRFRAREDEWRRYDAEMSVAFRAPVGSRCQDFGSGFDVQSATVAAFENLLKQ</sequence>
<organism evidence="2 3">
    <name type="scientific">Neurospora intermedia</name>
    <dbReference type="NCBI Taxonomy" id="5142"/>
    <lineage>
        <taxon>Eukaryota</taxon>
        <taxon>Fungi</taxon>
        <taxon>Dikarya</taxon>
        <taxon>Ascomycota</taxon>
        <taxon>Pezizomycotina</taxon>
        <taxon>Sordariomycetes</taxon>
        <taxon>Sordariomycetidae</taxon>
        <taxon>Sordariales</taxon>
        <taxon>Sordariaceae</taxon>
        <taxon>Neurospora</taxon>
    </lineage>
</organism>
<gene>
    <name evidence="2" type="ORF">QR685DRAFT_569749</name>
</gene>
<name>A0ABR3DP91_NEUIN</name>
<comment type="caution">
    <text evidence="2">The sequence shown here is derived from an EMBL/GenBank/DDBJ whole genome shotgun (WGS) entry which is preliminary data.</text>
</comment>